<evidence type="ECO:0000313" key="1">
    <source>
        <dbReference type="EMBL" id="EHJ59498.1"/>
    </source>
</evidence>
<accession>G6EGQ5</accession>
<dbReference type="PATRIC" id="fig|1088721.3.peg.3480"/>
<dbReference type="Pfam" id="PF13669">
    <property type="entry name" value="Glyoxalase_4"/>
    <property type="match status" value="1"/>
</dbReference>
<dbReference type="eggNOG" id="COG0346">
    <property type="taxonomic scope" value="Bacteria"/>
</dbReference>
<reference evidence="1 2" key="1">
    <citation type="journal article" date="2012" name="J. Bacteriol.">
        <title>Genome sequence of benzo(a)pyrene-degrading bacterium Novosphingobium pentaromativorans US6-1.</title>
        <authorList>
            <person name="Luo Y.R."/>
            <person name="Kang S.G."/>
            <person name="Kim S.J."/>
            <person name="Kim M.R."/>
            <person name="Li N."/>
            <person name="Lee J.H."/>
            <person name="Kwon K.K."/>
        </authorList>
    </citation>
    <scope>NUCLEOTIDE SEQUENCE [LARGE SCALE GENOMIC DNA]</scope>
    <source>
        <strain evidence="1 2">US6-1</strain>
    </source>
</reference>
<name>G6EGQ5_9SPHN</name>
<dbReference type="Gene3D" id="3.10.180.10">
    <property type="entry name" value="2,3-Dihydroxybiphenyl 1,2-Dioxygenase, domain 1"/>
    <property type="match status" value="1"/>
</dbReference>
<dbReference type="InterPro" id="IPR029068">
    <property type="entry name" value="Glyas_Bleomycin-R_OHBP_Dase"/>
</dbReference>
<dbReference type="EMBL" id="AGFM01000056">
    <property type="protein sequence ID" value="EHJ59498.1"/>
    <property type="molecule type" value="Genomic_DNA"/>
</dbReference>
<evidence type="ECO:0008006" key="3">
    <source>
        <dbReference type="Google" id="ProtNLM"/>
    </source>
</evidence>
<organism evidence="1 2">
    <name type="scientific">Novosphingobium pentaromativorans US6-1</name>
    <dbReference type="NCBI Taxonomy" id="1088721"/>
    <lineage>
        <taxon>Bacteria</taxon>
        <taxon>Pseudomonadati</taxon>
        <taxon>Pseudomonadota</taxon>
        <taxon>Alphaproteobacteria</taxon>
        <taxon>Sphingomonadales</taxon>
        <taxon>Sphingomonadaceae</taxon>
        <taxon>Novosphingobium</taxon>
    </lineage>
</organism>
<dbReference type="Proteomes" id="UP000004030">
    <property type="component" value="Unassembled WGS sequence"/>
</dbReference>
<dbReference type="OrthoDB" id="9792173at2"/>
<evidence type="ECO:0000313" key="2">
    <source>
        <dbReference type="Proteomes" id="UP000004030"/>
    </source>
</evidence>
<sequence>MQAEAIKSVSSRLAELGDIMQIAFVLKEEDLHPAIDFWVRMGAGPFFWNERTADITYRGQPSRPHFTAVMGYWGKVQVELIGQFNDAPSIYKDWLDAGRKDMNHICIVVQDMAEARRRIAAVGGEIVQENVLPGGEVIYVSMGEGPYIEVAQVPDYAKSFSDMMEQAARDWDGVTEPLRAGGIVTS</sequence>
<gene>
    <name evidence="1" type="ORF">NSU_3526</name>
</gene>
<proteinExistence type="predicted"/>
<dbReference type="KEGG" id="npn:JI59_21390"/>
<dbReference type="AlphaFoldDB" id="G6EGQ5"/>
<dbReference type="SUPFAM" id="SSF54593">
    <property type="entry name" value="Glyoxalase/Bleomycin resistance protein/Dihydroxybiphenyl dioxygenase"/>
    <property type="match status" value="1"/>
</dbReference>
<keyword evidence="2" id="KW-1185">Reference proteome</keyword>
<dbReference type="RefSeq" id="WP_007014434.1">
    <property type="nucleotide sequence ID" value="NZ_AGFM01000056.1"/>
</dbReference>
<comment type="caution">
    <text evidence="1">The sequence shown here is derived from an EMBL/GenBank/DDBJ whole genome shotgun (WGS) entry which is preliminary data.</text>
</comment>
<protein>
    <recommendedName>
        <fullName evidence="3">VOC domain-containing protein</fullName>
    </recommendedName>
</protein>